<protein>
    <recommendedName>
        <fullName evidence="12">Cytochrome P450</fullName>
    </recommendedName>
</protein>
<dbReference type="SUPFAM" id="SSF48264">
    <property type="entry name" value="Cytochrome P450"/>
    <property type="match status" value="1"/>
</dbReference>
<dbReference type="InterPro" id="IPR001128">
    <property type="entry name" value="Cyt_P450"/>
</dbReference>
<dbReference type="PRINTS" id="PR00463">
    <property type="entry name" value="EP450I"/>
</dbReference>
<dbReference type="Gene3D" id="1.10.630.10">
    <property type="entry name" value="Cytochrome P450"/>
    <property type="match status" value="1"/>
</dbReference>
<keyword evidence="7 8" id="KW-0349">Heme</keyword>
<dbReference type="InterPro" id="IPR002401">
    <property type="entry name" value="Cyt_P450_E_grp-I"/>
</dbReference>
<evidence type="ECO:0000256" key="8">
    <source>
        <dbReference type="RuleBase" id="RU000461"/>
    </source>
</evidence>
<evidence type="ECO:0008006" key="12">
    <source>
        <dbReference type="Google" id="ProtNLM"/>
    </source>
</evidence>
<comment type="cofactor">
    <cofactor evidence="1 7">
        <name>heme</name>
        <dbReference type="ChEBI" id="CHEBI:30413"/>
    </cofactor>
</comment>
<evidence type="ECO:0000313" key="10">
    <source>
        <dbReference type="EMBL" id="KAK4548901.1"/>
    </source>
</evidence>
<dbReference type="PANTHER" id="PTHR24287:SF5">
    <property type="entry name" value="P450, PUTATIVE (EUROFUNG)-RELATED"/>
    <property type="match status" value="1"/>
</dbReference>
<evidence type="ECO:0000313" key="11">
    <source>
        <dbReference type="Proteomes" id="UP001324427"/>
    </source>
</evidence>
<keyword evidence="9" id="KW-0472">Membrane</keyword>
<evidence type="ECO:0000256" key="1">
    <source>
        <dbReference type="ARBA" id="ARBA00001971"/>
    </source>
</evidence>
<dbReference type="Pfam" id="PF00067">
    <property type="entry name" value="p450"/>
    <property type="match status" value="1"/>
</dbReference>
<feature type="binding site" description="axial binding residue" evidence="7">
    <location>
        <position position="484"/>
    </location>
    <ligand>
        <name>heme</name>
        <dbReference type="ChEBI" id="CHEBI:30413"/>
    </ligand>
    <ligandPart>
        <name>Fe</name>
        <dbReference type="ChEBI" id="CHEBI:18248"/>
    </ligandPart>
</feature>
<evidence type="ECO:0000256" key="7">
    <source>
        <dbReference type="PIRSR" id="PIRSR602401-1"/>
    </source>
</evidence>
<keyword evidence="11" id="KW-1185">Reference proteome</keyword>
<keyword evidence="4 8" id="KW-0560">Oxidoreductase</keyword>
<dbReference type="PROSITE" id="PS00086">
    <property type="entry name" value="CYTOCHROME_P450"/>
    <property type="match status" value="1"/>
</dbReference>
<proteinExistence type="inferred from homology"/>
<gene>
    <name evidence="10" type="ORF">LTR36_008674</name>
</gene>
<sequence length="540" mass="61567">MLRSLIDRIWTPTVLYLAFAFAIYSARNVAHHILSYGLLAAASLYYAQLLASAVARENKIDKLGKRAPAERTWSPWNVAVLFQAIWYFTHYRNHEWWWGLFERNGHKSLPYTVEAILVGDRIVFTADEENVKAILATQFADYGKGPQFRKEWKSFLGLSIFTTDGELWHNSRTLLRPQFIKDRVSDLHTFETHIGVLLPLLAGGHNGATVQADDLFFRFTLDAATDFLLGTSVDSLQNEQTEFAQAFAEVQRVQSLIARAGPLQGWVPKKSLFSGLKVLNRFVGTYIDRALQLPPEELEKMTKSDEGYTFLHALASYTRDREVLRDQLVAVLLAGRDTTAVSLSWLFYELSRHPEVVQKLRQEIINSVGLDEKPTYADLKKMRYLQHNLNEILRLYPVVPYNVRVALQDTTLPRGGGPNGDEPIGILKDTPIGYSTLILQRRADIYPPPSSGFPDYLSFVPERWDSWTPKAWTYIPFNGGPRICIGQQFALTEMAYTVVRILQTYERLECRMDAFPMLKADIVLQPAHGVKIAFFKGKKQ</sequence>
<accession>A0AAV9JV28</accession>
<evidence type="ECO:0000256" key="5">
    <source>
        <dbReference type="ARBA" id="ARBA00023004"/>
    </source>
</evidence>
<dbReference type="GO" id="GO:0020037">
    <property type="term" value="F:heme binding"/>
    <property type="evidence" value="ECO:0007669"/>
    <property type="project" value="InterPro"/>
</dbReference>
<dbReference type="InterPro" id="IPR036396">
    <property type="entry name" value="Cyt_P450_sf"/>
</dbReference>
<keyword evidence="9" id="KW-0812">Transmembrane</keyword>
<evidence type="ECO:0000256" key="6">
    <source>
        <dbReference type="ARBA" id="ARBA00023033"/>
    </source>
</evidence>
<dbReference type="InterPro" id="IPR017972">
    <property type="entry name" value="Cyt_P450_CS"/>
</dbReference>
<evidence type="ECO:0000256" key="3">
    <source>
        <dbReference type="ARBA" id="ARBA00022723"/>
    </source>
</evidence>
<evidence type="ECO:0000256" key="4">
    <source>
        <dbReference type="ARBA" id="ARBA00023002"/>
    </source>
</evidence>
<dbReference type="PANTHER" id="PTHR24287">
    <property type="entry name" value="P450, PUTATIVE (EUROFUNG)-RELATED"/>
    <property type="match status" value="1"/>
</dbReference>
<dbReference type="GO" id="GO:0016705">
    <property type="term" value="F:oxidoreductase activity, acting on paired donors, with incorporation or reduction of molecular oxygen"/>
    <property type="evidence" value="ECO:0007669"/>
    <property type="project" value="InterPro"/>
</dbReference>
<name>A0AAV9JV28_9PEZI</name>
<feature type="transmembrane region" description="Helical" evidence="9">
    <location>
        <begin position="9"/>
        <end position="27"/>
    </location>
</feature>
<dbReference type="AlphaFoldDB" id="A0AAV9JV28"/>
<dbReference type="Proteomes" id="UP001324427">
    <property type="component" value="Unassembled WGS sequence"/>
</dbReference>
<dbReference type="CDD" id="cd11063">
    <property type="entry name" value="CYP52"/>
    <property type="match status" value="1"/>
</dbReference>
<reference evidence="10 11" key="1">
    <citation type="submission" date="2021-11" db="EMBL/GenBank/DDBJ databases">
        <title>Black yeast isolated from Biological Soil Crust.</title>
        <authorList>
            <person name="Kurbessoian T."/>
        </authorList>
    </citation>
    <scope>NUCLEOTIDE SEQUENCE [LARGE SCALE GENOMIC DNA]</scope>
    <source>
        <strain evidence="10 11">CCFEE 5522</strain>
    </source>
</reference>
<keyword evidence="3 7" id="KW-0479">Metal-binding</keyword>
<evidence type="ECO:0000256" key="9">
    <source>
        <dbReference type="SAM" id="Phobius"/>
    </source>
</evidence>
<comment type="similarity">
    <text evidence="2 8">Belongs to the cytochrome P450 family.</text>
</comment>
<dbReference type="PRINTS" id="PR00385">
    <property type="entry name" value="P450"/>
</dbReference>
<dbReference type="InterPro" id="IPR047146">
    <property type="entry name" value="Cyt_P450_E_CYP52_fungi"/>
</dbReference>
<dbReference type="GO" id="GO:0004497">
    <property type="term" value="F:monooxygenase activity"/>
    <property type="evidence" value="ECO:0007669"/>
    <property type="project" value="UniProtKB-KW"/>
</dbReference>
<organism evidence="10 11">
    <name type="scientific">Oleoguttula mirabilis</name>
    <dbReference type="NCBI Taxonomy" id="1507867"/>
    <lineage>
        <taxon>Eukaryota</taxon>
        <taxon>Fungi</taxon>
        <taxon>Dikarya</taxon>
        <taxon>Ascomycota</taxon>
        <taxon>Pezizomycotina</taxon>
        <taxon>Dothideomycetes</taxon>
        <taxon>Dothideomycetidae</taxon>
        <taxon>Mycosphaerellales</taxon>
        <taxon>Teratosphaeriaceae</taxon>
        <taxon>Oleoguttula</taxon>
    </lineage>
</organism>
<dbReference type="EMBL" id="JAVFHQ010000006">
    <property type="protein sequence ID" value="KAK4548901.1"/>
    <property type="molecule type" value="Genomic_DNA"/>
</dbReference>
<keyword evidence="5 7" id="KW-0408">Iron</keyword>
<evidence type="ECO:0000256" key="2">
    <source>
        <dbReference type="ARBA" id="ARBA00010617"/>
    </source>
</evidence>
<keyword evidence="6 8" id="KW-0503">Monooxygenase</keyword>
<feature type="transmembrane region" description="Helical" evidence="9">
    <location>
        <begin position="33"/>
        <end position="55"/>
    </location>
</feature>
<comment type="caution">
    <text evidence="10">The sequence shown here is derived from an EMBL/GenBank/DDBJ whole genome shotgun (WGS) entry which is preliminary data.</text>
</comment>
<keyword evidence="9" id="KW-1133">Transmembrane helix</keyword>
<dbReference type="GO" id="GO:0005506">
    <property type="term" value="F:iron ion binding"/>
    <property type="evidence" value="ECO:0007669"/>
    <property type="project" value="InterPro"/>
</dbReference>